<comment type="caution">
    <text evidence="1">The sequence shown here is derived from an EMBL/GenBank/DDBJ whole genome shotgun (WGS) entry which is preliminary data.</text>
</comment>
<protein>
    <submittedName>
        <fullName evidence="1">Uncharacterized protein</fullName>
    </submittedName>
</protein>
<sequence>MVRQNGALKLPTWKAVNPQYSENKPLLPLGLRRNAVASKK</sequence>
<evidence type="ECO:0000313" key="1">
    <source>
        <dbReference type="EMBL" id="CDT69060.1"/>
    </source>
</evidence>
<dbReference type="Proteomes" id="UP000049495">
    <property type="component" value="Unassembled WGS sequence"/>
</dbReference>
<name>A0A822N1G9_9VIBR</name>
<proteinExistence type="predicted"/>
<gene>
    <name evidence="1" type="ORF">VCR5J5_790055</name>
</gene>
<organism evidence="1 2">
    <name type="scientific">Vibrio crassostreae</name>
    <dbReference type="NCBI Taxonomy" id="246167"/>
    <lineage>
        <taxon>Bacteria</taxon>
        <taxon>Pseudomonadati</taxon>
        <taxon>Pseudomonadota</taxon>
        <taxon>Gammaproteobacteria</taxon>
        <taxon>Vibrionales</taxon>
        <taxon>Vibrionaceae</taxon>
        <taxon>Vibrio</taxon>
    </lineage>
</organism>
<evidence type="ECO:0000313" key="2">
    <source>
        <dbReference type="Proteomes" id="UP000049495"/>
    </source>
</evidence>
<accession>A0A822N1G9</accession>
<dbReference type="AlphaFoldDB" id="A0A822N1G9"/>
<reference evidence="2" key="1">
    <citation type="submission" date="2014-06" db="EMBL/GenBank/DDBJ databases">
        <authorList>
            <person name="Le Roux Frederique"/>
        </authorList>
    </citation>
    <scope>NUCLEOTIDE SEQUENCE [LARGE SCALE GENOMIC DNA]</scope>
    <source>
        <strain evidence="2">J5-5</strain>
    </source>
</reference>
<dbReference type="EMBL" id="CCJV01000143">
    <property type="protein sequence ID" value="CDT69060.1"/>
    <property type="molecule type" value="Genomic_DNA"/>
</dbReference>